<organism evidence="5 6">
    <name type="scientific">Campylobacter anatolicus</name>
    <dbReference type="NCBI Taxonomy" id="2829105"/>
    <lineage>
        <taxon>Bacteria</taxon>
        <taxon>Pseudomonadati</taxon>
        <taxon>Campylobacterota</taxon>
        <taxon>Epsilonproteobacteria</taxon>
        <taxon>Campylobacterales</taxon>
        <taxon>Campylobacteraceae</taxon>
        <taxon>Campylobacter</taxon>
    </lineage>
</organism>
<keyword evidence="6" id="KW-1185">Reference proteome</keyword>
<reference evidence="5 6" key="1">
    <citation type="submission" date="2021-04" db="EMBL/GenBank/DDBJ databases">
        <title>Molecular and phenotypic characterization and identification of bacterial isolates recovered from the Anatolian ground squirrels (Spermophilus xanthoprymnus) and which have the potential to form a new species in the Campylobacter genus.</title>
        <authorList>
            <person name="Aydin F."/>
            <person name="Abay S."/>
            <person name="Kayman T."/>
            <person name="Karakaya E."/>
            <person name="Mustak H.K."/>
            <person name="Mustak I.B."/>
            <person name="Bilgin N."/>
            <person name="Duzler A."/>
            <person name="Sahin O."/>
            <person name="Guran O."/>
            <person name="Saticioglu I.B."/>
        </authorList>
    </citation>
    <scope>NUCLEOTIDE SEQUENCE [LARGE SCALE GENOMIC DNA]</scope>
    <source>
        <strain evidence="6">faydin-G24</strain>
    </source>
</reference>
<gene>
    <name evidence="5" type="ORF">KDD93_08265</name>
</gene>
<evidence type="ECO:0000313" key="5">
    <source>
        <dbReference type="EMBL" id="MBR8464556.1"/>
    </source>
</evidence>
<dbReference type="SUPFAM" id="SSF47240">
    <property type="entry name" value="Ferritin-like"/>
    <property type="match status" value="1"/>
</dbReference>
<dbReference type="InterPro" id="IPR012347">
    <property type="entry name" value="Ferritin-like"/>
</dbReference>
<dbReference type="PIRSF" id="PIRSF005900">
    <property type="entry name" value="Dps"/>
    <property type="match status" value="1"/>
</dbReference>
<dbReference type="InterPro" id="IPR008331">
    <property type="entry name" value="Ferritin_DPS_dom"/>
</dbReference>
<dbReference type="Proteomes" id="UP000682951">
    <property type="component" value="Unassembled WGS sequence"/>
</dbReference>
<dbReference type="Pfam" id="PF00210">
    <property type="entry name" value="Ferritin"/>
    <property type="match status" value="1"/>
</dbReference>
<dbReference type="InterPro" id="IPR002177">
    <property type="entry name" value="DPS_DNA-bd"/>
</dbReference>
<evidence type="ECO:0000256" key="3">
    <source>
        <dbReference type="RuleBase" id="RU003875"/>
    </source>
</evidence>
<proteinExistence type="inferred from homology"/>
<comment type="similarity">
    <text evidence="2 3">Belongs to the Dps family.</text>
</comment>
<protein>
    <submittedName>
        <fullName evidence="5">DNA starvation/stationary phase protection protein</fullName>
    </submittedName>
</protein>
<dbReference type="Gene3D" id="1.20.1260.10">
    <property type="match status" value="1"/>
</dbReference>
<accession>A0ABS5HJY9</accession>
<sequence>MSKVVEQLNKIQADAHALYVKFHDIHWNVKGIQFFSIHEYTEKAYNDMSEIFDDTAERAIIIGGKAVIGTAELEKLSCIKYEPKPCYAPTEALEMILADYKHLLGEFKKLDEIAEGDVGTQAYAQEKVEKYEKAIWLLNATLGK</sequence>
<dbReference type="InterPro" id="IPR009078">
    <property type="entry name" value="Ferritin-like_SF"/>
</dbReference>
<evidence type="ECO:0000256" key="1">
    <source>
        <dbReference type="ARBA" id="ARBA00004496"/>
    </source>
</evidence>
<dbReference type="EMBL" id="JAGSSW010000009">
    <property type="protein sequence ID" value="MBR8464556.1"/>
    <property type="molecule type" value="Genomic_DNA"/>
</dbReference>
<dbReference type="PANTHER" id="PTHR42932:SF1">
    <property type="entry name" value="GENERAL STRESS PROTEIN 20U"/>
    <property type="match status" value="1"/>
</dbReference>
<evidence type="ECO:0000256" key="2">
    <source>
        <dbReference type="ARBA" id="ARBA00009497"/>
    </source>
</evidence>
<feature type="domain" description="Ferritin/DPS" evidence="4">
    <location>
        <begin position="6"/>
        <end position="144"/>
    </location>
</feature>
<name>A0ABS5HJY9_9BACT</name>
<comment type="caution">
    <text evidence="5">The sequence shown here is derived from an EMBL/GenBank/DDBJ whole genome shotgun (WGS) entry which is preliminary data.</text>
</comment>
<evidence type="ECO:0000259" key="4">
    <source>
        <dbReference type="Pfam" id="PF00210"/>
    </source>
</evidence>
<dbReference type="PANTHER" id="PTHR42932">
    <property type="entry name" value="GENERAL STRESS PROTEIN 20U"/>
    <property type="match status" value="1"/>
</dbReference>
<comment type="subcellular location">
    <subcellularLocation>
        <location evidence="1">Cytoplasm</location>
    </subcellularLocation>
</comment>
<evidence type="ECO:0000313" key="6">
    <source>
        <dbReference type="Proteomes" id="UP000682951"/>
    </source>
</evidence>
<dbReference type="CDD" id="cd01043">
    <property type="entry name" value="DPS"/>
    <property type="match status" value="1"/>
</dbReference>
<dbReference type="RefSeq" id="WP_212140941.1">
    <property type="nucleotide sequence ID" value="NZ_JAGSSW010000009.1"/>
</dbReference>
<dbReference type="PRINTS" id="PR01346">
    <property type="entry name" value="HELNAPAPROT"/>
</dbReference>